<dbReference type="GeneID" id="111131213"/>
<dbReference type="Pfam" id="PF13516">
    <property type="entry name" value="LRR_6"/>
    <property type="match status" value="5"/>
</dbReference>
<evidence type="ECO:0000256" key="1">
    <source>
        <dbReference type="ARBA" id="ARBA00022837"/>
    </source>
</evidence>
<dbReference type="RefSeq" id="XP_022334342.1">
    <property type="nucleotide sequence ID" value="XM_022478634.1"/>
</dbReference>
<keyword evidence="4" id="KW-1185">Reference proteome</keyword>
<dbReference type="SMART" id="SM00054">
    <property type="entry name" value="EFh"/>
    <property type="match status" value="2"/>
</dbReference>
<dbReference type="AlphaFoldDB" id="A0A8B8E4S6"/>
<gene>
    <name evidence="5 6" type="primary">LOC111131213</name>
</gene>
<evidence type="ECO:0000259" key="3">
    <source>
        <dbReference type="PROSITE" id="PS50222"/>
    </source>
</evidence>
<dbReference type="PANTHER" id="PTHR24114:SF2">
    <property type="entry name" value="F-BOX DOMAIN-CONTAINING PROTEIN-RELATED"/>
    <property type="match status" value="1"/>
</dbReference>
<dbReference type="InterPro" id="IPR002048">
    <property type="entry name" value="EF_hand_dom"/>
</dbReference>
<sequence>MPSARDSSVKSGTPRQKSNKDESSVPSEDPPLVLPSHKRSESPDSRVSSARSRRTDPAGLITDLTRLKEITHDDRIQSPSYRKLLDEEFGPDELPQTGFLDEHGGFEPRETIFFGGDIEGRPKEINDDVEDIENEFDEEFGEDLDNISSISSDDEACAAEYDTDLEVDAEKLMFPERYDHDTSGKSAYLKKCEEIGVKPITYFMKHMQDTELVMKYHSLGPQGMRAIAKPLEVNTVIEKIDLEGNYILGEGATYLTRVLRENVYVTELVLCDNKIGNDGAKAICELLSENKTIIHLNLTGNDIEDSAAEAFYEMLTRNASIKTLMLRHNLFEDEGAQWFSDSMNENVTLENLDLSFNRFQNKGCVLLAHALKDNVGLKYLDISMNGFGLEGARALEGALKENKYLTDLNISYCRIPDEASVYIAGGLQHNDTLEKLNIGYNPMKEDGADTVMTAIHVNQSSVLSLVDFGVLMVKKSFKEMERQLAEERGLKTIYGGVLPDCPRTKLRGEIDAMKMLLKDPMSKLKAYVEKEGYRMIDLLKSFDRDNSFTISLEELKEGVRKCNIDLSDPQISQLMRQLDKDGNGEIDFSELLQGNDELILKKRAAKKWQQAHEQKSLEETHIESKAEPKTYMSMLDT</sequence>
<dbReference type="Gene3D" id="3.80.10.10">
    <property type="entry name" value="Ribonuclease Inhibitor"/>
    <property type="match status" value="1"/>
</dbReference>
<dbReference type="InterPro" id="IPR001611">
    <property type="entry name" value="Leu-rich_rpt"/>
</dbReference>
<dbReference type="PANTHER" id="PTHR24114">
    <property type="entry name" value="LEUCINE RICH REPEAT FAMILY PROTEIN"/>
    <property type="match status" value="1"/>
</dbReference>
<proteinExistence type="predicted"/>
<evidence type="ECO:0000256" key="2">
    <source>
        <dbReference type="SAM" id="MobiDB-lite"/>
    </source>
</evidence>
<dbReference type="CDD" id="cd00051">
    <property type="entry name" value="EFh"/>
    <property type="match status" value="1"/>
</dbReference>
<dbReference type="GO" id="GO:0005509">
    <property type="term" value="F:calcium ion binding"/>
    <property type="evidence" value="ECO:0007669"/>
    <property type="project" value="InterPro"/>
</dbReference>
<evidence type="ECO:0000313" key="5">
    <source>
        <dbReference type="RefSeq" id="XP_022334341.1"/>
    </source>
</evidence>
<reference evidence="5 6" key="1">
    <citation type="submission" date="2025-04" db="UniProtKB">
        <authorList>
            <consortium name="RefSeq"/>
        </authorList>
    </citation>
    <scope>IDENTIFICATION</scope>
    <source>
        <tissue evidence="5 6">Whole sample</tissue>
    </source>
</reference>
<dbReference type="InterPro" id="IPR032675">
    <property type="entry name" value="LRR_dom_sf"/>
</dbReference>
<dbReference type="Gene3D" id="1.10.238.10">
    <property type="entry name" value="EF-hand"/>
    <property type="match status" value="1"/>
</dbReference>
<dbReference type="Proteomes" id="UP000694844">
    <property type="component" value="Chromosome 4"/>
</dbReference>
<keyword evidence="1" id="KW-0106">Calcium</keyword>
<dbReference type="InterPro" id="IPR011992">
    <property type="entry name" value="EF-hand-dom_pair"/>
</dbReference>
<dbReference type="SUPFAM" id="SSF47473">
    <property type="entry name" value="EF-hand"/>
    <property type="match status" value="1"/>
</dbReference>
<accession>A0A8B8E4S6</accession>
<name>A0A8B8E4S6_CRAVI</name>
<dbReference type="RefSeq" id="XP_022334341.1">
    <property type="nucleotide sequence ID" value="XM_022478633.1"/>
</dbReference>
<dbReference type="SMART" id="SM00368">
    <property type="entry name" value="LRR_RI"/>
    <property type="match status" value="8"/>
</dbReference>
<dbReference type="InterPro" id="IPR052394">
    <property type="entry name" value="LRR-containing"/>
</dbReference>
<protein>
    <submittedName>
        <fullName evidence="5 6">Leucine-rich repeat-containing protein 74B-like</fullName>
    </submittedName>
</protein>
<evidence type="ECO:0000313" key="4">
    <source>
        <dbReference type="Proteomes" id="UP000694844"/>
    </source>
</evidence>
<dbReference type="Pfam" id="PF13499">
    <property type="entry name" value="EF-hand_7"/>
    <property type="match status" value="1"/>
</dbReference>
<dbReference type="PROSITE" id="PS50222">
    <property type="entry name" value="EF_HAND_2"/>
    <property type="match status" value="1"/>
</dbReference>
<evidence type="ECO:0000313" key="6">
    <source>
        <dbReference type="RefSeq" id="XP_022334342.1"/>
    </source>
</evidence>
<feature type="region of interest" description="Disordered" evidence="2">
    <location>
        <begin position="611"/>
        <end position="637"/>
    </location>
</feature>
<dbReference type="KEGG" id="cvn:111131213"/>
<organism evidence="4 5">
    <name type="scientific">Crassostrea virginica</name>
    <name type="common">Eastern oyster</name>
    <dbReference type="NCBI Taxonomy" id="6565"/>
    <lineage>
        <taxon>Eukaryota</taxon>
        <taxon>Metazoa</taxon>
        <taxon>Spiralia</taxon>
        <taxon>Lophotrochozoa</taxon>
        <taxon>Mollusca</taxon>
        <taxon>Bivalvia</taxon>
        <taxon>Autobranchia</taxon>
        <taxon>Pteriomorphia</taxon>
        <taxon>Ostreida</taxon>
        <taxon>Ostreoidea</taxon>
        <taxon>Ostreidae</taxon>
        <taxon>Crassostrea</taxon>
    </lineage>
</organism>
<dbReference type="PROSITE" id="PS00018">
    <property type="entry name" value="EF_HAND_1"/>
    <property type="match status" value="1"/>
</dbReference>
<dbReference type="InterPro" id="IPR018247">
    <property type="entry name" value="EF_Hand_1_Ca_BS"/>
</dbReference>
<feature type="compositionally biased region" description="Polar residues" evidence="2">
    <location>
        <begin position="1"/>
        <end position="16"/>
    </location>
</feature>
<feature type="region of interest" description="Disordered" evidence="2">
    <location>
        <begin position="1"/>
        <end position="61"/>
    </location>
</feature>
<feature type="domain" description="EF-hand" evidence="3">
    <location>
        <begin position="566"/>
        <end position="601"/>
    </location>
</feature>
<dbReference type="SUPFAM" id="SSF52047">
    <property type="entry name" value="RNI-like"/>
    <property type="match status" value="1"/>
</dbReference>
<dbReference type="OrthoDB" id="76105at2759"/>
<feature type="compositionally biased region" description="Basic and acidic residues" evidence="2">
    <location>
        <begin position="611"/>
        <end position="628"/>
    </location>
</feature>